<dbReference type="EMBL" id="MU118017">
    <property type="protein sequence ID" value="KAF9648214.1"/>
    <property type="molecule type" value="Genomic_DNA"/>
</dbReference>
<evidence type="ECO:0000313" key="1">
    <source>
        <dbReference type="EMBL" id="KAF9648214.1"/>
    </source>
</evidence>
<dbReference type="Proteomes" id="UP000886501">
    <property type="component" value="Unassembled WGS sequence"/>
</dbReference>
<proteinExistence type="predicted"/>
<protein>
    <submittedName>
        <fullName evidence="1">Uncharacterized protein</fullName>
    </submittedName>
</protein>
<reference evidence="1" key="1">
    <citation type="submission" date="2019-10" db="EMBL/GenBank/DDBJ databases">
        <authorList>
            <consortium name="DOE Joint Genome Institute"/>
            <person name="Kuo A."/>
            <person name="Miyauchi S."/>
            <person name="Kiss E."/>
            <person name="Drula E."/>
            <person name="Kohler A."/>
            <person name="Sanchez-Garcia M."/>
            <person name="Andreopoulos B."/>
            <person name="Barry K.W."/>
            <person name="Bonito G."/>
            <person name="Buee M."/>
            <person name="Carver A."/>
            <person name="Chen C."/>
            <person name="Cichocki N."/>
            <person name="Clum A."/>
            <person name="Culley D."/>
            <person name="Crous P.W."/>
            <person name="Fauchery L."/>
            <person name="Girlanda M."/>
            <person name="Hayes R."/>
            <person name="Keri Z."/>
            <person name="Labutti K."/>
            <person name="Lipzen A."/>
            <person name="Lombard V."/>
            <person name="Magnuson J."/>
            <person name="Maillard F."/>
            <person name="Morin E."/>
            <person name="Murat C."/>
            <person name="Nolan M."/>
            <person name="Ohm R."/>
            <person name="Pangilinan J."/>
            <person name="Pereira M."/>
            <person name="Perotto S."/>
            <person name="Peter M."/>
            <person name="Riley R."/>
            <person name="Sitrit Y."/>
            <person name="Stielow B."/>
            <person name="Szollosi G."/>
            <person name="Zifcakova L."/>
            <person name="Stursova M."/>
            <person name="Spatafora J.W."/>
            <person name="Tedersoo L."/>
            <person name="Vaario L.-M."/>
            <person name="Yamada A."/>
            <person name="Yan M."/>
            <person name="Wang P."/>
            <person name="Xu J."/>
            <person name="Bruns T."/>
            <person name="Baldrian P."/>
            <person name="Vilgalys R."/>
            <person name="Henrissat B."/>
            <person name="Grigoriev I.V."/>
            <person name="Hibbett D."/>
            <person name="Nagy L.G."/>
            <person name="Martin F.M."/>
        </authorList>
    </citation>
    <scope>NUCLEOTIDE SEQUENCE</scope>
    <source>
        <strain evidence="1">P2</strain>
    </source>
</reference>
<name>A0ACB6ZF66_THEGA</name>
<organism evidence="1 2">
    <name type="scientific">Thelephora ganbajun</name>
    <name type="common">Ganba fungus</name>
    <dbReference type="NCBI Taxonomy" id="370292"/>
    <lineage>
        <taxon>Eukaryota</taxon>
        <taxon>Fungi</taxon>
        <taxon>Dikarya</taxon>
        <taxon>Basidiomycota</taxon>
        <taxon>Agaricomycotina</taxon>
        <taxon>Agaricomycetes</taxon>
        <taxon>Thelephorales</taxon>
        <taxon>Thelephoraceae</taxon>
        <taxon>Thelephora</taxon>
    </lineage>
</organism>
<reference evidence="1" key="2">
    <citation type="journal article" date="2020" name="Nat. Commun.">
        <title>Large-scale genome sequencing of mycorrhizal fungi provides insights into the early evolution of symbiotic traits.</title>
        <authorList>
            <person name="Miyauchi S."/>
            <person name="Kiss E."/>
            <person name="Kuo A."/>
            <person name="Drula E."/>
            <person name="Kohler A."/>
            <person name="Sanchez-Garcia M."/>
            <person name="Morin E."/>
            <person name="Andreopoulos B."/>
            <person name="Barry K.W."/>
            <person name="Bonito G."/>
            <person name="Buee M."/>
            <person name="Carver A."/>
            <person name="Chen C."/>
            <person name="Cichocki N."/>
            <person name="Clum A."/>
            <person name="Culley D."/>
            <person name="Crous P.W."/>
            <person name="Fauchery L."/>
            <person name="Girlanda M."/>
            <person name="Hayes R.D."/>
            <person name="Keri Z."/>
            <person name="LaButti K."/>
            <person name="Lipzen A."/>
            <person name="Lombard V."/>
            <person name="Magnuson J."/>
            <person name="Maillard F."/>
            <person name="Murat C."/>
            <person name="Nolan M."/>
            <person name="Ohm R.A."/>
            <person name="Pangilinan J."/>
            <person name="Pereira M.F."/>
            <person name="Perotto S."/>
            <person name="Peter M."/>
            <person name="Pfister S."/>
            <person name="Riley R."/>
            <person name="Sitrit Y."/>
            <person name="Stielow J.B."/>
            <person name="Szollosi G."/>
            <person name="Zifcakova L."/>
            <person name="Stursova M."/>
            <person name="Spatafora J.W."/>
            <person name="Tedersoo L."/>
            <person name="Vaario L.M."/>
            <person name="Yamada A."/>
            <person name="Yan M."/>
            <person name="Wang P."/>
            <person name="Xu J."/>
            <person name="Bruns T."/>
            <person name="Baldrian P."/>
            <person name="Vilgalys R."/>
            <person name="Dunand C."/>
            <person name="Henrissat B."/>
            <person name="Grigoriev I.V."/>
            <person name="Hibbett D."/>
            <person name="Nagy L.G."/>
            <person name="Martin F.M."/>
        </authorList>
    </citation>
    <scope>NUCLEOTIDE SEQUENCE</scope>
    <source>
        <strain evidence="1">P2</strain>
    </source>
</reference>
<comment type="caution">
    <text evidence="1">The sequence shown here is derived from an EMBL/GenBank/DDBJ whole genome shotgun (WGS) entry which is preliminary data.</text>
</comment>
<sequence length="437" mass="47512">MPLTVLASVSLLALVVTGRPILAPNPRLVEASREVHTAVQTIIESRLGSSANKLLGESDDAPSEENQIHLQAADFQVHLTSSESQTEVLAGLASEEVKLIIPLDDLTRDSAIVPTSEEKTLLNALESLNDLDGDTKLQSSTGLDGIVEGEYDVIGIEDVDGLTPKEVAELELDRAEAWGSWWTTLLDETRRPLVVSATCAMVFMLLFLCTITTLYAIDFIKVSLFNSRDLYNVLPGVERGGLGAPQGKVGVEEKLILDSPKEEEAFNEKGDVETRNVPPADTPLPPPSYSETEVGDTDDSFEDAPDVAHDDPDFLPLPNHSNQQPPTSPRRSMNPQMRERASTNLPPSWSIRASESQSLSIPGAYVFDPLPLPFSEATTENGEVTRRPYSDRNPEIDIALAMQLRPGFGEGADAAWLVRFLMGIFGWVTVVVSGNGR</sequence>
<gene>
    <name evidence="1" type="ORF">BDM02DRAFT_3115683</name>
</gene>
<keyword evidence="2" id="KW-1185">Reference proteome</keyword>
<evidence type="ECO:0000313" key="2">
    <source>
        <dbReference type="Proteomes" id="UP000886501"/>
    </source>
</evidence>
<accession>A0ACB6ZF66</accession>